<name>X1L0D9_9ZZZZ</name>
<organism evidence="1">
    <name type="scientific">marine sediment metagenome</name>
    <dbReference type="NCBI Taxonomy" id="412755"/>
    <lineage>
        <taxon>unclassified sequences</taxon>
        <taxon>metagenomes</taxon>
        <taxon>ecological metagenomes</taxon>
    </lineage>
</organism>
<dbReference type="AlphaFoldDB" id="X1L0D9"/>
<comment type="caution">
    <text evidence="1">The sequence shown here is derived from an EMBL/GenBank/DDBJ whole genome shotgun (WGS) entry which is preliminary data.</text>
</comment>
<accession>X1L0D9</accession>
<evidence type="ECO:0000313" key="1">
    <source>
        <dbReference type="EMBL" id="GAH87643.1"/>
    </source>
</evidence>
<gene>
    <name evidence="1" type="ORF">S03H2_60140</name>
</gene>
<reference evidence="1" key="1">
    <citation type="journal article" date="2014" name="Front. Microbiol.">
        <title>High frequency of phylogenetically diverse reductive dehalogenase-homologous genes in deep subseafloor sedimentary metagenomes.</title>
        <authorList>
            <person name="Kawai M."/>
            <person name="Futagami T."/>
            <person name="Toyoda A."/>
            <person name="Takaki Y."/>
            <person name="Nishi S."/>
            <person name="Hori S."/>
            <person name="Arai W."/>
            <person name="Tsubouchi T."/>
            <person name="Morono Y."/>
            <person name="Uchiyama I."/>
            <person name="Ito T."/>
            <person name="Fujiyama A."/>
            <person name="Inagaki F."/>
            <person name="Takami H."/>
        </authorList>
    </citation>
    <scope>NUCLEOTIDE SEQUENCE</scope>
    <source>
        <strain evidence="1">Expedition CK06-06</strain>
    </source>
</reference>
<sequence>MQEWFKYLQLNDPLQQKFRTQLEGILGVTKEVETSARELAGVYESELTFALRGVAEAARQLALSFAIEEAMNKFKEFGIVVPEIFNLVYAAIGASTETALEKVELTASDMAAQVGATLTALAGQSQELAIFGAIISTYAGAAKAIEYYAPPLSFIMAGLQIIAG</sequence>
<dbReference type="EMBL" id="BARU01038730">
    <property type="protein sequence ID" value="GAH87643.1"/>
    <property type="molecule type" value="Genomic_DNA"/>
</dbReference>
<protein>
    <submittedName>
        <fullName evidence="1">Uncharacterized protein</fullName>
    </submittedName>
</protein>
<proteinExistence type="predicted"/>
<feature type="non-terminal residue" evidence="1">
    <location>
        <position position="164"/>
    </location>
</feature>